<accession>A0AAU9UIC0</accession>
<feature type="domain" description="C2H2-type" evidence="10">
    <location>
        <begin position="239"/>
        <end position="260"/>
    </location>
</feature>
<feature type="compositionally biased region" description="Polar residues" evidence="9">
    <location>
        <begin position="302"/>
        <end position="311"/>
    </location>
</feature>
<proteinExistence type="predicted"/>
<keyword evidence="4" id="KW-0863">Zinc-finger</keyword>
<feature type="region of interest" description="Disordered" evidence="9">
    <location>
        <begin position="263"/>
        <end position="380"/>
    </location>
</feature>
<evidence type="ECO:0000256" key="1">
    <source>
        <dbReference type="ARBA" id="ARBA00004123"/>
    </source>
</evidence>
<feature type="compositionally biased region" description="Pro residues" evidence="9">
    <location>
        <begin position="371"/>
        <end position="380"/>
    </location>
</feature>
<keyword evidence="8" id="KW-0539">Nucleus</keyword>
<gene>
    <name evidence="11" type="ORF">EEDITHA_LOCUS12785</name>
</gene>
<feature type="compositionally biased region" description="Basic residues" evidence="9">
    <location>
        <begin position="440"/>
        <end position="449"/>
    </location>
</feature>
<protein>
    <recommendedName>
        <fullName evidence="10">C2H2-type domain-containing protein</fullName>
    </recommendedName>
</protein>
<evidence type="ECO:0000256" key="5">
    <source>
        <dbReference type="ARBA" id="ARBA00022833"/>
    </source>
</evidence>
<evidence type="ECO:0000256" key="8">
    <source>
        <dbReference type="ARBA" id="ARBA00023242"/>
    </source>
</evidence>
<keyword evidence="6" id="KW-0805">Transcription regulation</keyword>
<feature type="compositionally biased region" description="Low complexity" evidence="9">
    <location>
        <begin position="331"/>
        <end position="355"/>
    </location>
</feature>
<evidence type="ECO:0000259" key="10">
    <source>
        <dbReference type="PROSITE" id="PS00028"/>
    </source>
</evidence>
<feature type="compositionally biased region" description="Pro residues" evidence="9">
    <location>
        <begin position="314"/>
        <end position="330"/>
    </location>
</feature>
<dbReference type="GO" id="GO:0071565">
    <property type="term" value="C:nBAF complex"/>
    <property type="evidence" value="ECO:0007669"/>
    <property type="project" value="TreeGrafter"/>
</dbReference>
<sequence>MAATEIQVVNPSNLTKIESFLNDPSYKEIIENSSTFNTRLCAERRMRMPFIDTQTGVAQSHSNLFMTRKQRMPGAREGQLYTYPSQRWRKARRQYLTMSSTRWGWSAADASDNIGEGENSSGIPDGLICEDSRDGSQSAAKDDPKEWFYDELAMEEMETGEEPEAESDEDYYDDTYANRRKRRGAAPTGPGSRGGRTRKSQPDDTPVKRGRAGRGRKRAGQPTLLPYEVPGDSEKPFGCELCGAKYKTRPGLTYHFTHTHKEGAAGAGAGASGGAGGPGGSDNDSRDSRAHSPPAPPPATEYQDSYVTFLNNPAGPPTAVPRRPSPPPRPASADTSSSDSAHAPLVTPAPAAPLAAPLPAPPAAPHAAPHAAPPAAPVAPPAPAALAGLAAPTTSAPDLKEPDTKASPSPYCDFCLGDDRQNKKTGTPEELVSCSDCGRSGKRRGRPPRAARSCYHLANRVCERHRALRDSVRLNGVLEILPSMSYPAADFDSFASRTRLLENCDYARPSTPPSPSPSPRRSPARELVVNGTGN</sequence>
<dbReference type="PANTHER" id="PTHR45888:SF5">
    <property type="entry name" value="D4, ISOFORM A"/>
    <property type="match status" value="1"/>
</dbReference>
<evidence type="ECO:0000256" key="7">
    <source>
        <dbReference type="ARBA" id="ARBA00023163"/>
    </source>
</evidence>
<dbReference type="Proteomes" id="UP001153954">
    <property type="component" value="Unassembled WGS sequence"/>
</dbReference>
<dbReference type="EMBL" id="CAKOGL010000018">
    <property type="protein sequence ID" value="CAH2097582.1"/>
    <property type="molecule type" value="Genomic_DNA"/>
</dbReference>
<feature type="region of interest" description="Disordered" evidence="9">
    <location>
        <begin position="177"/>
        <end position="240"/>
    </location>
</feature>
<comment type="caution">
    <text evidence="11">The sequence shown here is derived from an EMBL/GenBank/DDBJ whole genome shotgun (WGS) entry which is preliminary data.</text>
</comment>
<keyword evidence="2" id="KW-0479">Metal-binding</keyword>
<dbReference type="AlphaFoldDB" id="A0AAU9UIC0"/>
<feature type="compositionally biased region" description="Pro residues" evidence="9">
    <location>
        <begin position="510"/>
        <end position="520"/>
    </location>
</feature>
<dbReference type="PROSITE" id="PS00028">
    <property type="entry name" value="ZINC_FINGER_C2H2_1"/>
    <property type="match status" value="1"/>
</dbReference>
<evidence type="ECO:0000313" key="12">
    <source>
        <dbReference type="Proteomes" id="UP001153954"/>
    </source>
</evidence>
<evidence type="ECO:0000256" key="2">
    <source>
        <dbReference type="ARBA" id="ARBA00022723"/>
    </source>
</evidence>
<feature type="compositionally biased region" description="Basic and acidic residues" evidence="9">
    <location>
        <begin position="130"/>
        <end position="145"/>
    </location>
</feature>
<evidence type="ECO:0000256" key="9">
    <source>
        <dbReference type="SAM" id="MobiDB-lite"/>
    </source>
</evidence>
<keyword evidence="3" id="KW-0677">Repeat</keyword>
<feature type="compositionally biased region" description="Basic residues" evidence="9">
    <location>
        <begin position="208"/>
        <end position="219"/>
    </location>
</feature>
<evidence type="ECO:0000256" key="6">
    <source>
        <dbReference type="ARBA" id="ARBA00023015"/>
    </source>
</evidence>
<name>A0AAU9UIC0_EUPED</name>
<feature type="region of interest" description="Disordered" evidence="9">
    <location>
        <begin position="423"/>
        <end position="449"/>
    </location>
</feature>
<feature type="compositionally biased region" description="Gly residues" evidence="9">
    <location>
        <begin position="265"/>
        <end position="280"/>
    </location>
</feature>
<keyword evidence="5" id="KW-0862">Zinc</keyword>
<feature type="region of interest" description="Disordered" evidence="9">
    <location>
        <begin position="506"/>
        <end position="534"/>
    </location>
</feature>
<dbReference type="InterPro" id="IPR025750">
    <property type="entry name" value="DPF1-3_N"/>
</dbReference>
<feature type="region of interest" description="Disordered" evidence="9">
    <location>
        <begin position="108"/>
        <end position="145"/>
    </location>
</feature>
<dbReference type="InterPro" id="IPR013087">
    <property type="entry name" value="Znf_C2H2_type"/>
</dbReference>
<dbReference type="GO" id="GO:0008270">
    <property type="term" value="F:zinc ion binding"/>
    <property type="evidence" value="ECO:0007669"/>
    <property type="project" value="UniProtKB-KW"/>
</dbReference>
<dbReference type="GO" id="GO:0007399">
    <property type="term" value="P:nervous system development"/>
    <property type="evidence" value="ECO:0007669"/>
    <property type="project" value="TreeGrafter"/>
</dbReference>
<evidence type="ECO:0000256" key="4">
    <source>
        <dbReference type="ARBA" id="ARBA00022771"/>
    </source>
</evidence>
<dbReference type="PANTHER" id="PTHR45888">
    <property type="entry name" value="HL01030P-RELATED"/>
    <property type="match status" value="1"/>
</dbReference>
<comment type="subcellular location">
    <subcellularLocation>
        <location evidence="1">Nucleus</location>
    </subcellularLocation>
</comment>
<reference evidence="11" key="1">
    <citation type="submission" date="2022-03" db="EMBL/GenBank/DDBJ databases">
        <authorList>
            <person name="Tunstrom K."/>
        </authorList>
    </citation>
    <scope>NUCLEOTIDE SEQUENCE</scope>
</reference>
<dbReference type="Pfam" id="PF14051">
    <property type="entry name" value="DPF1-3_N"/>
    <property type="match status" value="1"/>
</dbReference>
<keyword evidence="7" id="KW-0804">Transcription</keyword>
<evidence type="ECO:0000313" key="11">
    <source>
        <dbReference type="EMBL" id="CAH2097582.1"/>
    </source>
</evidence>
<keyword evidence="12" id="KW-1185">Reference proteome</keyword>
<organism evidence="11 12">
    <name type="scientific">Euphydryas editha</name>
    <name type="common">Edith's checkerspot</name>
    <dbReference type="NCBI Taxonomy" id="104508"/>
    <lineage>
        <taxon>Eukaryota</taxon>
        <taxon>Metazoa</taxon>
        <taxon>Ecdysozoa</taxon>
        <taxon>Arthropoda</taxon>
        <taxon>Hexapoda</taxon>
        <taxon>Insecta</taxon>
        <taxon>Pterygota</taxon>
        <taxon>Neoptera</taxon>
        <taxon>Endopterygota</taxon>
        <taxon>Lepidoptera</taxon>
        <taxon>Glossata</taxon>
        <taxon>Ditrysia</taxon>
        <taxon>Papilionoidea</taxon>
        <taxon>Nymphalidae</taxon>
        <taxon>Nymphalinae</taxon>
        <taxon>Euphydryas</taxon>
    </lineage>
</organism>
<evidence type="ECO:0000256" key="3">
    <source>
        <dbReference type="ARBA" id="ARBA00022737"/>
    </source>
</evidence>